<sequence length="136" mass="14826">MRNIVIASHHRLAQGMADTLEFVTGFDGARVLCAFVDDAETDPSERIAALMGELNPEDETFVFTDMLGGSVTQRFCPFMGERTHLICGMNLPLVLEVALSGPEPFSPEQVEELVAGAREGIVYVNRHAAASLDEDE</sequence>
<keyword evidence="4" id="KW-1185">Reference proteome</keyword>
<dbReference type="RefSeq" id="WP_193529788.1">
    <property type="nucleotide sequence ID" value="NZ_JADCJZ010000002.1"/>
</dbReference>
<dbReference type="PROSITE" id="PS51096">
    <property type="entry name" value="PTS_EIIA_TYPE_4"/>
    <property type="match status" value="1"/>
</dbReference>
<dbReference type="EMBL" id="JADCJZ010000002">
    <property type="protein sequence ID" value="MBE5024341.1"/>
    <property type="molecule type" value="Genomic_DNA"/>
</dbReference>
<evidence type="ECO:0000259" key="2">
    <source>
        <dbReference type="PROSITE" id="PS51096"/>
    </source>
</evidence>
<evidence type="ECO:0000256" key="1">
    <source>
        <dbReference type="ARBA" id="ARBA00022679"/>
    </source>
</evidence>
<name>A0ABR9QTC7_9ACTN</name>
<protein>
    <recommendedName>
        <fullName evidence="2">PTS EIIA type-4 domain-containing protein</fullName>
    </recommendedName>
</protein>
<accession>A0ABR9QTC7</accession>
<dbReference type="InterPro" id="IPR036662">
    <property type="entry name" value="PTS_EIIA_man-typ_sf"/>
</dbReference>
<dbReference type="InterPro" id="IPR051471">
    <property type="entry name" value="Bacterial_PTS_sugar_comp"/>
</dbReference>
<proteinExistence type="predicted"/>
<gene>
    <name evidence="3" type="ORF">INF26_05665</name>
</gene>
<evidence type="ECO:0000313" key="4">
    <source>
        <dbReference type="Proteomes" id="UP001194273"/>
    </source>
</evidence>
<feature type="domain" description="PTS EIIA type-4" evidence="2">
    <location>
        <begin position="1"/>
        <end position="121"/>
    </location>
</feature>
<dbReference type="PANTHER" id="PTHR33799:SF1">
    <property type="entry name" value="PTS SYSTEM MANNOSE-SPECIFIC EIIAB COMPONENT-RELATED"/>
    <property type="match status" value="1"/>
</dbReference>
<dbReference type="InterPro" id="IPR004701">
    <property type="entry name" value="PTS_EIIA_man-typ"/>
</dbReference>
<comment type="caution">
    <text evidence="3">The sequence shown here is derived from an EMBL/GenBank/DDBJ whole genome shotgun (WGS) entry which is preliminary data.</text>
</comment>
<evidence type="ECO:0000313" key="3">
    <source>
        <dbReference type="EMBL" id="MBE5024341.1"/>
    </source>
</evidence>
<dbReference type="Proteomes" id="UP001194273">
    <property type="component" value="Unassembled WGS sequence"/>
</dbReference>
<dbReference type="SUPFAM" id="SSF53062">
    <property type="entry name" value="PTS system fructose IIA component-like"/>
    <property type="match status" value="1"/>
</dbReference>
<dbReference type="Gene3D" id="3.40.50.510">
    <property type="entry name" value="Phosphotransferase system, mannose-type IIA component"/>
    <property type="match status" value="1"/>
</dbReference>
<keyword evidence="1" id="KW-0808">Transferase</keyword>
<dbReference type="PANTHER" id="PTHR33799">
    <property type="entry name" value="PTS PERMEASE-RELATED-RELATED"/>
    <property type="match status" value="1"/>
</dbReference>
<dbReference type="Pfam" id="PF03610">
    <property type="entry name" value="EIIA-man"/>
    <property type="match status" value="1"/>
</dbReference>
<reference evidence="3 4" key="1">
    <citation type="submission" date="2020-10" db="EMBL/GenBank/DDBJ databases">
        <title>ChiBAC.</title>
        <authorList>
            <person name="Zenner C."/>
            <person name="Hitch T.C.A."/>
            <person name="Clavel T."/>
        </authorList>
    </citation>
    <scope>NUCLEOTIDE SEQUENCE [LARGE SCALE GENOMIC DNA]</scope>
    <source>
        <strain evidence="3 4">DSM 107455</strain>
    </source>
</reference>
<organism evidence="3 4">
    <name type="scientific">Thermophilibacter gallinarum</name>
    <dbReference type="NCBI Taxonomy" id="2779357"/>
    <lineage>
        <taxon>Bacteria</taxon>
        <taxon>Bacillati</taxon>
        <taxon>Actinomycetota</taxon>
        <taxon>Coriobacteriia</taxon>
        <taxon>Coriobacteriales</taxon>
        <taxon>Atopobiaceae</taxon>
        <taxon>Thermophilibacter</taxon>
    </lineage>
</organism>